<dbReference type="Pfam" id="PF12802">
    <property type="entry name" value="MarR_2"/>
    <property type="match status" value="1"/>
</dbReference>
<evidence type="ECO:0000256" key="1">
    <source>
        <dbReference type="ARBA" id="ARBA00023015"/>
    </source>
</evidence>
<dbReference type="Proteomes" id="UP001253595">
    <property type="component" value="Unassembled WGS sequence"/>
</dbReference>
<dbReference type="Gene3D" id="1.10.10.10">
    <property type="entry name" value="Winged helix-like DNA-binding domain superfamily/Winged helix DNA-binding domain"/>
    <property type="match status" value="1"/>
</dbReference>
<keyword evidence="2 5" id="KW-0238">DNA-binding</keyword>
<accession>A0ABU1UTR1</accession>
<evidence type="ECO:0000256" key="2">
    <source>
        <dbReference type="ARBA" id="ARBA00023125"/>
    </source>
</evidence>
<keyword evidence="6" id="KW-1185">Reference proteome</keyword>
<comment type="caution">
    <text evidence="5">The sequence shown here is derived from an EMBL/GenBank/DDBJ whole genome shotgun (WGS) entry which is preliminary data.</text>
</comment>
<dbReference type="InterPro" id="IPR036388">
    <property type="entry name" value="WH-like_DNA-bd_sf"/>
</dbReference>
<dbReference type="EMBL" id="JAVDVX010000001">
    <property type="protein sequence ID" value="MDR7088566.1"/>
    <property type="molecule type" value="Genomic_DNA"/>
</dbReference>
<dbReference type="InterPro" id="IPR036390">
    <property type="entry name" value="WH_DNA-bd_sf"/>
</dbReference>
<feature type="domain" description="HTH marR-type" evidence="4">
    <location>
        <begin position="1"/>
        <end position="146"/>
    </location>
</feature>
<reference evidence="5 6" key="1">
    <citation type="submission" date="2023-07" db="EMBL/GenBank/DDBJ databases">
        <title>Sorghum-associated microbial communities from plants grown in Nebraska, USA.</title>
        <authorList>
            <person name="Schachtman D."/>
        </authorList>
    </citation>
    <scope>NUCLEOTIDE SEQUENCE [LARGE SCALE GENOMIC DNA]</scope>
    <source>
        <strain evidence="5 6">BE190</strain>
    </source>
</reference>
<evidence type="ECO:0000256" key="3">
    <source>
        <dbReference type="ARBA" id="ARBA00023163"/>
    </source>
</evidence>
<dbReference type="InterPro" id="IPR000835">
    <property type="entry name" value="HTH_MarR-typ"/>
</dbReference>
<dbReference type="SMART" id="SM00347">
    <property type="entry name" value="HTH_MARR"/>
    <property type="match status" value="1"/>
</dbReference>
<protein>
    <submittedName>
        <fullName evidence="5">DNA-binding MarR family transcriptional regulator</fullName>
    </submittedName>
</protein>
<gene>
    <name evidence="5" type="ORF">J2X05_000569</name>
</gene>
<evidence type="ECO:0000313" key="5">
    <source>
        <dbReference type="EMBL" id="MDR7088566.1"/>
    </source>
</evidence>
<dbReference type="RefSeq" id="WP_310068378.1">
    <property type="nucleotide sequence ID" value="NZ_JAVDVX010000001.1"/>
</dbReference>
<dbReference type="PANTHER" id="PTHR42756">
    <property type="entry name" value="TRANSCRIPTIONAL REGULATOR, MARR"/>
    <property type="match status" value="1"/>
</dbReference>
<keyword evidence="1" id="KW-0805">Transcription regulation</keyword>
<organism evidence="5 6">
    <name type="scientific">Cellvibrio fibrivorans</name>
    <dbReference type="NCBI Taxonomy" id="126350"/>
    <lineage>
        <taxon>Bacteria</taxon>
        <taxon>Pseudomonadati</taxon>
        <taxon>Pseudomonadota</taxon>
        <taxon>Gammaproteobacteria</taxon>
        <taxon>Cellvibrionales</taxon>
        <taxon>Cellvibrionaceae</taxon>
        <taxon>Cellvibrio</taxon>
    </lineage>
</organism>
<sequence length="149" mass="16889">MSVEQIDSGILKELVCFNFYCGWRGISEFYKNYLPDGVSAQQTYILELCDLDNGVLVGQLAKALEIDDSAISSMLRRMESAALIKRLVSPANRRQTLVFLTLQGFELRENIRSVMEKADEKLREVIPQSKINELISTVELLRKLNSSQA</sequence>
<evidence type="ECO:0000259" key="4">
    <source>
        <dbReference type="PROSITE" id="PS50995"/>
    </source>
</evidence>
<name>A0ABU1UTR1_9GAMM</name>
<dbReference type="PANTHER" id="PTHR42756:SF1">
    <property type="entry name" value="TRANSCRIPTIONAL REPRESSOR OF EMRAB OPERON"/>
    <property type="match status" value="1"/>
</dbReference>
<evidence type="ECO:0000313" key="6">
    <source>
        <dbReference type="Proteomes" id="UP001253595"/>
    </source>
</evidence>
<proteinExistence type="predicted"/>
<dbReference type="GO" id="GO:0003677">
    <property type="term" value="F:DNA binding"/>
    <property type="evidence" value="ECO:0007669"/>
    <property type="project" value="UniProtKB-KW"/>
</dbReference>
<dbReference type="PROSITE" id="PS50995">
    <property type="entry name" value="HTH_MARR_2"/>
    <property type="match status" value="1"/>
</dbReference>
<keyword evidence="3" id="KW-0804">Transcription</keyword>
<dbReference type="SUPFAM" id="SSF46785">
    <property type="entry name" value="Winged helix' DNA-binding domain"/>
    <property type="match status" value="1"/>
</dbReference>